<dbReference type="Proteomes" id="UP000244309">
    <property type="component" value="Unassembled WGS sequence"/>
</dbReference>
<dbReference type="Pfam" id="PF21369">
    <property type="entry name" value="STL11_N"/>
    <property type="match status" value="1"/>
</dbReference>
<proteinExistence type="predicted"/>
<accession>A0A2V1AZW2</accession>
<evidence type="ECO:0000313" key="6">
    <source>
        <dbReference type="EMBL" id="PVH23402.1"/>
    </source>
</evidence>
<dbReference type="GO" id="GO:0017070">
    <property type="term" value="F:U6 snRNA binding"/>
    <property type="evidence" value="ECO:0007669"/>
    <property type="project" value="TreeGrafter"/>
</dbReference>
<dbReference type="EMBL" id="PKFO01000010">
    <property type="protein sequence ID" value="PVH23402.1"/>
    <property type="molecule type" value="Genomic_DNA"/>
</dbReference>
<evidence type="ECO:0000256" key="4">
    <source>
        <dbReference type="SAM" id="MobiDB-lite"/>
    </source>
</evidence>
<dbReference type="GeneID" id="37008468"/>
<feature type="region of interest" description="Disordered" evidence="4">
    <location>
        <begin position="295"/>
        <end position="333"/>
    </location>
</feature>
<dbReference type="PANTHER" id="PTHR14089:SF6">
    <property type="entry name" value="PRE-MRNA-SPLICING FACTOR RBM22"/>
    <property type="match status" value="1"/>
</dbReference>
<protein>
    <recommendedName>
        <fullName evidence="1">Pre-mRNA-splicing factor SLT11</fullName>
    </recommendedName>
</protein>
<dbReference type="STRING" id="45357.A0A2V1AZW2"/>
<dbReference type="AlphaFoldDB" id="A0A2V1AZW2"/>
<dbReference type="RefSeq" id="XP_025344342.1">
    <property type="nucleotide sequence ID" value="XM_025486792.1"/>
</dbReference>
<comment type="caution">
    <text evidence="6">The sequence shown here is derived from an EMBL/GenBank/DDBJ whole genome shotgun (WGS) entry which is preliminary data.</text>
</comment>
<dbReference type="GO" id="GO:0000974">
    <property type="term" value="C:Prp19 complex"/>
    <property type="evidence" value="ECO:0007669"/>
    <property type="project" value="TreeGrafter"/>
</dbReference>
<evidence type="ECO:0000256" key="1">
    <source>
        <dbReference type="ARBA" id="ARBA00019060"/>
    </source>
</evidence>
<dbReference type="SUPFAM" id="SSF54928">
    <property type="entry name" value="RNA-binding domain, RBD"/>
    <property type="match status" value="1"/>
</dbReference>
<dbReference type="VEuPathDB" id="FungiDB:CXQ85_003137"/>
<gene>
    <name evidence="6" type="ORF">CXQ85_003137</name>
</gene>
<evidence type="ECO:0000256" key="2">
    <source>
        <dbReference type="ARBA" id="ARBA00022884"/>
    </source>
</evidence>
<dbReference type="InterPro" id="IPR048995">
    <property type="entry name" value="STL11/RBM22-like_N"/>
</dbReference>
<organism evidence="6 7">
    <name type="scientific">Candidozyma haemuli</name>
    <dbReference type="NCBI Taxonomy" id="45357"/>
    <lineage>
        <taxon>Eukaryota</taxon>
        <taxon>Fungi</taxon>
        <taxon>Dikarya</taxon>
        <taxon>Ascomycota</taxon>
        <taxon>Saccharomycotina</taxon>
        <taxon>Pichiomycetes</taxon>
        <taxon>Metschnikowiaceae</taxon>
        <taxon>Candidozyma</taxon>
    </lineage>
</organism>
<evidence type="ECO:0000259" key="5">
    <source>
        <dbReference type="Pfam" id="PF21369"/>
    </source>
</evidence>
<feature type="domain" description="STL11/RBM22-like N-terminal" evidence="5">
    <location>
        <begin position="5"/>
        <end position="116"/>
    </location>
</feature>
<keyword evidence="7" id="KW-1185">Reference proteome</keyword>
<dbReference type="GO" id="GO:0071007">
    <property type="term" value="C:U2-type catalytic step 2 spliceosome"/>
    <property type="evidence" value="ECO:0007669"/>
    <property type="project" value="TreeGrafter"/>
</dbReference>
<evidence type="ECO:0000256" key="3">
    <source>
        <dbReference type="ARBA" id="ARBA00025609"/>
    </source>
</evidence>
<comment type="function">
    <text evidence="3">Involved in pre-mRNA splicing. Facilitates the cooperative formation of U2/U6 helix II in association with stem II in the spliceosome. Binds to RNA.</text>
</comment>
<dbReference type="OrthoDB" id="10259600at2759"/>
<dbReference type="GO" id="GO:0036002">
    <property type="term" value="F:pre-mRNA binding"/>
    <property type="evidence" value="ECO:0007669"/>
    <property type="project" value="TreeGrafter"/>
</dbReference>
<sequence length="333" mass="37398">MSEFPQLCSDCLLPDSKNIKMIRQPAGEECKLCTRPFTVYRWPGPKGHNRMKKTIVCGTCSRVRNCCQSCMVDVYFKIPLEIRDAALKMADIENPYLMEQSQNREVKALMAEKKENKGFKTEGQREKAQEILNTLAERLGKQKPAPISSPHEQETATAKDLSKIVSKLPFGANLEVPKDETVKSFFVFGFDPQMPQYVVKDYCEKVVGGSVSVKMAHRARCAFVTFGSRQEAEQFGEKLGTAKISKSDKTAALVILDKKYPVRFCWGSPKSLGTTGTEQGKIGSVVVKVMKQLSEKDASDRPKRKRRNDNTEVEAAPKKAVKKTFNAERDIEL</sequence>
<dbReference type="InterPro" id="IPR039171">
    <property type="entry name" value="Cwc2/Slt11"/>
</dbReference>
<dbReference type="PANTHER" id="PTHR14089">
    <property type="entry name" value="PRE-MRNA-SPLICING FACTOR RBM22"/>
    <property type="match status" value="1"/>
</dbReference>
<name>A0A2V1AZW2_9ASCO</name>
<reference evidence="6 7" key="1">
    <citation type="submission" date="2017-12" db="EMBL/GenBank/DDBJ databases">
        <title>Genome Sequence of a Multidrug-Resistant Candida haemulonii Isolate from a Patient with Chronic Leg Ulcers in Israel.</title>
        <authorList>
            <person name="Chow N.A."/>
            <person name="Gade L."/>
            <person name="Batra D."/>
            <person name="Rowe L.A."/>
            <person name="Ben-Ami R."/>
            <person name="Loparev V.N."/>
            <person name="Litvintseva A.P."/>
        </authorList>
    </citation>
    <scope>NUCLEOTIDE SEQUENCE [LARGE SCALE GENOMIC DNA]</scope>
    <source>
        <strain evidence="6 7">B11899</strain>
    </source>
</reference>
<keyword evidence="2" id="KW-0694">RNA-binding</keyword>
<dbReference type="GO" id="GO:0071006">
    <property type="term" value="C:U2-type catalytic step 1 spliceosome"/>
    <property type="evidence" value="ECO:0007669"/>
    <property type="project" value="TreeGrafter"/>
</dbReference>
<evidence type="ECO:0000313" key="7">
    <source>
        <dbReference type="Proteomes" id="UP000244309"/>
    </source>
</evidence>
<dbReference type="InterPro" id="IPR035979">
    <property type="entry name" value="RBD_domain_sf"/>
</dbReference>